<keyword evidence="2" id="KW-1133">Transmembrane helix</keyword>
<dbReference type="CDD" id="cd00067">
    <property type="entry name" value="GAL4"/>
    <property type="match status" value="1"/>
</dbReference>
<dbReference type="InterPro" id="IPR001138">
    <property type="entry name" value="Zn2Cys6_DnaBD"/>
</dbReference>
<evidence type="ECO:0000313" key="4">
    <source>
        <dbReference type="Proteomes" id="UP000613177"/>
    </source>
</evidence>
<feature type="compositionally biased region" description="Low complexity" evidence="1">
    <location>
        <begin position="695"/>
        <end position="711"/>
    </location>
</feature>
<feature type="region of interest" description="Disordered" evidence="1">
    <location>
        <begin position="888"/>
        <end position="914"/>
    </location>
</feature>
<feature type="compositionally biased region" description="Polar residues" evidence="1">
    <location>
        <begin position="1080"/>
        <end position="1092"/>
    </location>
</feature>
<sequence length="1109" mass="126042">MTGTLRWHSCSTNDFPLKRHKVSKACEACRGKKMRCDGSKFWVHIYIYFSYLKKPVQLSPNPSSSSNSSATLSPPPPPPPPPPPLTTTGVITPKIEEPLCLNKITFVNELYETLRLHQTPKTRRYGTSIPPLLLDFFNTTSQPQTIWSYFILCLDKIYDIQPITDNPYILRDAPEEESSELAKEAFQIFITHNLLYSLFIDTPLLLFVISSVSMFPYMQQSNLSQTITTKELPFHPSCLPFYSIVIYCILAITFQSAYQSLPNMNENFTNNLYAYSHLFYREAHKLFLAACFPTSPADPTTTNKPEEKKRHLILLVQASVLLTHFQATAISEEQAFLTIKMGINLVQQGSLTVIDDDVDEKESLFALLKSLDGWYVWLAFYLQKPYSALELDMTPIATIKYDVMFERKSKEQRWALSDSLKSLGTPNEEDGFVPNRIIQVYHDILTIQLHSSQLDNNLQSIAEDTLDTNDYTTLDTLNICISSSQNILKNINKVIFADNATAPLKYIPLSIIYSTCLVSQINLHFLKNKKSASTLFKPSITMRKEIDTLQSNLIKVLKTASPYFEAFQILHNKFNPTTPKRVDTTSVNKTSTISPSPTSLSTSSSTTTHTTNPLQVSSSSAAVVMNPTLASETNHFLSSFHTNNHSDLLIANDSQHMTMNLPMAGGISSRADIDREQLEKLSHTKSHHNHHHQNYHQQQQQNIHQQNMQQQQQLQLQHQQMLLQKQQLNQFQLQQQQQQQQQQQPNSYYLPKYTKRTENGFNAQQQPLNDPCYYYKNNQGQKRSYQPQQQLYNQFDYSITQPALKRQRSNTAISYDMYPTKPNNQGVVMEGSQHERSKSVATTEFIELEPTSDEFMYNMWMLEGATPTPTEEIYDNRQQLKAHHSYNNNMSFLSPQPPQPPLPPPPQQEINNNSLTKLPLPQPSKQTSMLSKRWLTSAQAQKNNNIFFHSEVQTLHYQTPPLVNFDTNTSFPMVGLNVIQEVDQETNTNSNLMYPSHRASIVSDHSGSSGSHHQLLNNVVNSSSASTEETTDAAAAAAVAVWASTAVSFPKMNSRQYNDSTTASISSLEENNDRVPPPVYQQQQGTSNNSGTVHWINSEKVGDEEYWVD</sequence>
<gene>
    <name evidence="3" type="ORF">INT48_004110</name>
</gene>
<dbReference type="GO" id="GO:0000981">
    <property type="term" value="F:DNA-binding transcription factor activity, RNA polymerase II-specific"/>
    <property type="evidence" value="ECO:0007669"/>
    <property type="project" value="InterPro"/>
</dbReference>
<feature type="transmembrane region" description="Helical" evidence="2">
    <location>
        <begin position="194"/>
        <end position="218"/>
    </location>
</feature>
<reference evidence="3" key="1">
    <citation type="submission" date="2021-01" db="EMBL/GenBank/DDBJ databases">
        <title>Metabolic potential, ecology and presence of endohyphal bacteria is reflected in genomic diversity of Mucoromycotina.</title>
        <authorList>
            <person name="Muszewska A."/>
            <person name="Okrasinska A."/>
            <person name="Steczkiewicz K."/>
            <person name="Drgas O."/>
            <person name="Orlowska M."/>
            <person name="Perlinska-Lenart U."/>
            <person name="Aleksandrzak-Piekarczyk T."/>
            <person name="Szatraj K."/>
            <person name="Zielenkiewicz U."/>
            <person name="Pilsyk S."/>
            <person name="Malc E."/>
            <person name="Mieczkowski P."/>
            <person name="Kruszewska J.S."/>
            <person name="Biernat P."/>
            <person name="Pawlowska J."/>
        </authorList>
    </citation>
    <scope>NUCLEOTIDE SEQUENCE</scope>
    <source>
        <strain evidence="3">WA0000018081</strain>
    </source>
</reference>
<feature type="region of interest" description="Disordered" evidence="1">
    <location>
        <begin position="683"/>
        <end position="711"/>
    </location>
</feature>
<feature type="region of interest" description="Disordered" evidence="1">
    <location>
        <begin position="578"/>
        <end position="614"/>
    </location>
</feature>
<feature type="compositionally biased region" description="Low complexity" evidence="1">
    <location>
        <begin position="60"/>
        <end position="72"/>
    </location>
</feature>
<feature type="region of interest" description="Disordered" evidence="1">
    <location>
        <begin position="60"/>
        <end position="89"/>
    </location>
</feature>
<feature type="compositionally biased region" description="Low complexity" evidence="1">
    <location>
        <begin position="590"/>
        <end position="611"/>
    </location>
</feature>
<organism evidence="3 4">
    <name type="scientific">Thamnidium elegans</name>
    <dbReference type="NCBI Taxonomy" id="101142"/>
    <lineage>
        <taxon>Eukaryota</taxon>
        <taxon>Fungi</taxon>
        <taxon>Fungi incertae sedis</taxon>
        <taxon>Mucoromycota</taxon>
        <taxon>Mucoromycotina</taxon>
        <taxon>Mucoromycetes</taxon>
        <taxon>Mucorales</taxon>
        <taxon>Mucorineae</taxon>
        <taxon>Mucoraceae</taxon>
        <taxon>Thamnidium</taxon>
    </lineage>
</organism>
<feature type="compositionally biased region" description="Pro residues" evidence="1">
    <location>
        <begin position="73"/>
        <end position="85"/>
    </location>
</feature>
<keyword evidence="2" id="KW-0472">Membrane</keyword>
<evidence type="ECO:0000256" key="2">
    <source>
        <dbReference type="SAM" id="Phobius"/>
    </source>
</evidence>
<dbReference type="GO" id="GO:0008270">
    <property type="term" value="F:zinc ion binding"/>
    <property type="evidence" value="ECO:0007669"/>
    <property type="project" value="InterPro"/>
</dbReference>
<protein>
    <submittedName>
        <fullName evidence="3">Uncharacterized protein</fullName>
    </submittedName>
</protein>
<proteinExistence type="predicted"/>
<dbReference type="SUPFAM" id="SSF101447">
    <property type="entry name" value="Formin homology 2 domain (FH2 domain)"/>
    <property type="match status" value="1"/>
</dbReference>
<feature type="compositionally biased region" description="Polar residues" evidence="1">
    <location>
        <begin position="578"/>
        <end position="589"/>
    </location>
</feature>
<dbReference type="EMBL" id="JAEPRE010000120">
    <property type="protein sequence ID" value="KAG2232182.1"/>
    <property type="molecule type" value="Genomic_DNA"/>
</dbReference>
<evidence type="ECO:0000256" key="1">
    <source>
        <dbReference type="SAM" id="MobiDB-lite"/>
    </source>
</evidence>
<accession>A0A8H7SPZ6</accession>
<dbReference type="PANTHER" id="PTHR23030:SF42">
    <property type="entry name" value="CHROMOSOME UNDETERMINED SCAFFOLD_90, WHOLE GENOME SHOTGUN SEQUENCE"/>
    <property type="match status" value="1"/>
</dbReference>
<keyword evidence="4" id="KW-1185">Reference proteome</keyword>
<dbReference type="Proteomes" id="UP000613177">
    <property type="component" value="Unassembled WGS sequence"/>
</dbReference>
<feature type="transmembrane region" description="Helical" evidence="2">
    <location>
        <begin position="239"/>
        <end position="258"/>
    </location>
</feature>
<keyword evidence="2" id="KW-0812">Transmembrane</keyword>
<feature type="compositionally biased region" description="Basic residues" evidence="1">
    <location>
        <begin position="683"/>
        <end position="694"/>
    </location>
</feature>
<dbReference type="AlphaFoldDB" id="A0A8H7SPZ6"/>
<name>A0A8H7SPZ6_9FUNG</name>
<comment type="caution">
    <text evidence="3">The sequence shown here is derived from an EMBL/GenBank/DDBJ whole genome shotgun (WGS) entry which is preliminary data.</text>
</comment>
<dbReference type="PANTHER" id="PTHR23030">
    <property type="entry name" value="PCD6 INTERACTING PROTEIN-RELATED"/>
    <property type="match status" value="1"/>
</dbReference>
<feature type="compositionally biased region" description="Pro residues" evidence="1">
    <location>
        <begin position="895"/>
        <end position="907"/>
    </location>
</feature>
<feature type="region of interest" description="Disordered" evidence="1">
    <location>
        <begin position="1066"/>
        <end position="1094"/>
    </location>
</feature>
<evidence type="ECO:0000313" key="3">
    <source>
        <dbReference type="EMBL" id="KAG2232182.1"/>
    </source>
</evidence>